<accession>A0A517T6K6</accession>
<protein>
    <submittedName>
        <fullName evidence="4">Flagellar motor switch protein</fullName>
    </submittedName>
</protein>
<dbReference type="InterPro" id="IPR036429">
    <property type="entry name" value="SpoA-like_sf"/>
</dbReference>
<dbReference type="OrthoDB" id="278219at2"/>
<feature type="domain" description="Flagellar motor switch protein FliN-like C-terminal" evidence="3">
    <location>
        <begin position="208"/>
        <end position="277"/>
    </location>
</feature>
<dbReference type="GO" id="GO:0050918">
    <property type="term" value="P:positive chemotaxis"/>
    <property type="evidence" value="ECO:0007669"/>
    <property type="project" value="TreeGrafter"/>
</dbReference>
<name>A0A517T6K6_9PLAN</name>
<dbReference type="GO" id="GO:0009425">
    <property type="term" value="C:bacterial-type flagellum basal body"/>
    <property type="evidence" value="ECO:0007669"/>
    <property type="project" value="InterPro"/>
</dbReference>
<feature type="region of interest" description="Disordered" evidence="2">
    <location>
        <begin position="175"/>
        <end position="200"/>
    </location>
</feature>
<dbReference type="AlphaFoldDB" id="A0A517T6K6"/>
<dbReference type="PRINTS" id="PR00956">
    <property type="entry name" value="FLGMOTORFLIN"/>
</dbReference>
<dbReference type="KEGG" id="chya:V22_12360"/>
<gene>
    <name evidence="4" type="ORF">V22_12360</name>
</gene>
<evidence type="ECO:0000313" key="5">
    <source>
        <dbReference type="Proteomes" id="UP000319976"/>
    </source>
</evidence>
<comment type="similarity">
    <text evidence="1">Belongs to the FliN/MopA/SpaO family.</text>
</comment>
<dbReference type="PANTHER" id="PTHR30034:SF6">
    <property type="entry name" value="YOP PROTEINS TRANSLOCATION PROTEIN Q"/>
    <property type="match status" value="1"/>
</dbReference>
<dbReference type="InterPro" id="IPR001172">
    <property type="entry name" value="FliN_T3SS_HrcQb"/>
</dbReference>
<reference evidence="4 5" key="1">
    <citation type="submission" date="2019-02" db="EMBL/GenBank/DDBJ databases">
        <title>Deep-cultivation of Planctomycetes and their phenomic and genomic characterization uncovers novel biology.</title>
        <authorList>
            <person name="Wiegand S."/>
            <person name="Jogler M."/>
            <person name="Boedeker C."/>
            <person name="Pinto D."/>
            <person name="Vollmers J."/>
            <person name="Rivas-Marin E."/>
            <person name="Kohn T."/>
            <person name="Peeters S.H."/>
            <person name="Heuer A."/>
            <person name="Rast P."/>
            <person name="Oberbeckmann S."/>
            <person name="Bunk B."/>
            <person name="Jeske O."/>
            <person name="Meyerdierks A."/>
            <person name="Storesund J.E."/>
            <person name="Kallscheuer N."/>
            <person name="Luecker S."/>
            <person name="Lage O.M."/>
            <person name="Pohl T."/>
            <person name="Merkel B.J."/>
            <person name="Hornburger P."/>
            <person name="Mueller R.-W."/>
            <person name="Bruemmer F."/>
            <person name="Labrenz M."/>
            <person name="Spormann A.M."/>
            <person name="Op den Camp H."/>
            <person name="Overmann J."/>
            <person name="Amann R."/>
            <person name="Jetten M.S.M."/>
            <person name="Mascher T."/>
            <person name="Medema M.H."/>
            <person name="Devos D.P."/>
            <person name="Kaster A.-K."/>
            <person name="Ovreas L."/>
            <person name="Rohde M."/>
            <person name="Galperin M.Y."/>
            <person name="Jogler C."/>
        </authorList>
    </citation>
    <scope>NUCLEOTIDE SEQUENCE [LARGE SCALE GENOMIC DNA]</scope>
    <source>
        <strain evidence="4 5">V22</strain>
    </source>
</reference>
<proteinExistence type="inferred from homology"/>
<organism evidence="4 5">
    <name type="scientific">Calycomorphotria hydatis</name>
    <dbReference type="NCBI Taxonomy" id="2528027"/>
    <lineage>
        <taxon>Bacteria</taxon>
        <taxon>Pseudomonadati</taxon>
        <taxon>Planctomycetota</taxon>
        <taxon>Planctomycetia</taxon>
        <taxon>Planctomycetales</taxon>
        <taxon>Planctomycetaceae</taxon>
        <taxon>Calycomorphotria</taxon>
    </lineage>
</organism>
<dbReference type="Proteomes" id="UP000319976">
    <property type="component" value="Chromosome"/>
</dbReference>
<dbReference type="GO" id="GO:0003774">
    <property type="term" value="F:cytoskeletal motor activity"/>
    <property type="evidence" value="ECO:0007669"/>
    <property type="project" value="InterPro"/>
</dbReference>
<sequence length="288" mass="31533">MADTELTTAQQVHQACAENAAALVESFNQCFDQAFELEVSEPQPWSPESIETLPEGAGVVVGVCFNDAGVMVLLPESILPGWYTTPDDSQKSRLQTLAMEWSMNLLPLEFEAGKFESKAVSSLQEAVADCGPAEDCLQFELILTQGGQTTPLKVLAPVGKAIPEVGFVAEDIPETAAQDSSPAEPSPPSQEQLAAMEQERDRQRRIARLSNMPVDVVVYLAEKRIELSQLLSLTPGTLITFNKSCEDLLNLYVNNHRYCRGEAVKIGEKFGLKINEVGVKESRETKVF</sequence>
<evidence type="ECO:0000256" key="1">
    <source>
        <dbReference type="ARBA" id="ARBA00009226"/>
    </source>
</evidence>
<keyword evidence="4" id="KW-0969">Cilium</keyword>
<dbReference type="InterPro" id="IPR001543">
    <property type="entry name" value="FliN-like_C"/>
</dbReference>
<dbReference type="Gene3D" id="2.30.330.10">
    <property type="entry name" value="SpoA-like"/>
    <property type="match status" value="1"/>
</dbReference>
<evidence type="ECO:0000259" key="3">
    <source>
        <dbReference type="Pfam" id="PF01052"/>
    </source>
</evidence>
<evidence type="ECO:0000256" key="2">
    <source>
        <dbReference type="SAM" id="MobiDB-lite"/>
    </source>
</evidence>
<dbReference type="RefSeq" id="WP_145260814.1">
    <property type="nucleotide sequence ID" value="NZ_CP036316.1"/>
</dbReference>
<keyword evidence="4" id="KW-0966">Cell projection</keyword>
<evidence type="ECO:0000313" key="4">
    <source>
        <dbReference type="EMBL" id="QDT64006.1"/>
    </source>
</evidence>
<keyword evidence="5" id="KW-1185">Reference proteome</keyword>
<dbReference type="Pfam" id="PF01052">
    <property type="entry name" value="FliMN_C"/>
    <property type="match status" value="1"/>
</dbReference>
<dbReference type="EMBL" id="CP036316">
    <property type="protein sequence ID" value="QDT64006.1"/>
    <property type="molecule type" value="Genomic_DNA"/>
</dbReference>
<dbReference type="GO" id="GO:0071978">
    <property type="term" value="P:bacterial-type flagellum-dependent swarming motility"/>
    <property type="evidence" value="ECO:0007669"/>
    <property type="project" value="TreeGrafter"/>
</dbReference>
<dbReference type="PANTHER" id="PTHR30034">
    <property type="entry name" value="FLAGELLAR MOTOR SWITCH PROTEIN FLIM"/>
    <property type="match status" value="1"/>
</dbReference>
<keyword evidence="4" id="KW-0282">Flagellum</keyword>
<dbReference type="SUPFAM" id="SSF101801">
    <property type="entry name" value="Surface presentation of antigens (SPOA)"/>
    <property type="match status" value="1"/>
</dbReference>